<accession>A0A5C8G3S8</accession>
<proteinExistence type="predicted"/>
<dbReference type="Proteomes" id="UP000322327">
    <property type="component" value="Unassembled WGS sequence"/>
</dbReference>
<evidence type="ECO:0000313" key="1">
    <source>
        <dbReference type="EMBL" id="TXJ56702.1"/>
    </source>
</evidence>
<comment type="caution">
    <text evidence="1">The sequence shown here is derived from an EMBL/GenBank/DDBJ whole genome shotgun (WGS) entry which is preliminary data.</text>
</comment>
<dbReference type="RefSeq" id="WP_147530595.1">
    <property type="nucleotide sequence ID" value="NZ_SAYI01000014.1"/>
</dbReference>
<evidence type="ECO:0000313" key="2">
    <source>
        <dbReference type="Proteomes" id="UP000322327"/>
    </source>
</evidence>
<reference evidence="1 2" key="1">
    <citation type="journal article" date="1992" name="Lakartidningen">
        <title>[Penicillin V and not amoxicillin is the first choice preparation in acute otitis].</title>
        <authorList>
            <person name="Kamme C."/>
            <person name="Lundgren K."/>
            <person name="Prellner K."/>
        </authorList>
    </citation>
    <scope>NUCLEOTIDE SEQUENCE [LARGE SCALE GENOMIC DNA]</scope>
    <source>
        <strain evidence="1 2">PC3053II</strain>
    </source>
</reference>
<name>A0A5C8G3S8_9SPIR</name>
<sequence length="85" mass="10240">MELDDEKIKALENFCRRVICLDKILDLEDKKERTEYYDNLSKSMAMYSKQEENPIECQKYRKIYLRNLLNTQKKAKNGFQNGLIK</sequence>
<dbReference type="AlphaFoldDB" id="A0A5C8G3S8"/>
<protein>
    <submittedName>
        <fullName evidence="1">Uncharacterized protein</fullName>
    </submittedName>
</protein>
<gene>
    <name evidence="1" type="ORF">EPJ76_03730</name>
</gene>
<organism evidence="1 2">
    <name type="scientific">Brachyspira aalborgi</name>
    <dbReference type="NCBI Taxonomy" id="29522"/>
    <lineage>
        <taxon>Bacteria</taxon>
        <taxon>Pseudomonadati</taxon>
        <taxon>Spirochaetota</taxon>
        <taxon>Spirochaetia</taxon>
        <taxon>Brachyspirales</taxon>
        <taxon>Brachyspiraceae</taxon>
        <taxon>Brachyspira</taxon>
    </lineage>
</organism>
<dbReference type="EMBL" id="SAYI01000014">
    <property type="protein sequence ID" value="TXJ56702.1"/>
    <property type="molecule type" value="Genomic_DNA"/>
</dbReference>